<dbReference type="Gene3D" id="3.40.50.1820">
    <property type="entry name" value="alpha/beta hydrolase"/>
    <property type="match status" value="1"/>
</dbReference>
<accession>A0A2T6GTB2</accession>
<dbReference type="RefSeq" id="WP_108543829.1">
    <property type="nucleotide sequence ID" value="NZ_PYJM01000001.1"/>
</dbReference>
<sequence length="244" mass="25997">MIAPTVLPTLVLLPGMDGTGTLFEPLRLALDPSLPVQVLDYPADQVLDYAALVQRVWQQLPTDRPFVLLGESFSGPVAVSIAAQRPARLQGLVLCCSFVRNPRPALAPLAPLFGLLPMGRLPFWPMDALLLGGFSTPSLRQALGAAIAQVAPPVLQARLQEVIAVDASRSLSETSVPVLYLRASRDRLVPASAAALVRQLRPDARLVEIDGPHCLLQASPQEAAAHLQAFIQALIPARTGAGDH</sequence>
<dbReference type="PANTHER" id="PTHR43433:SF5">
    <property type="entry name" value="AB HYDROLASE-1 DOMAIN-CONTAINING PROTEIN"/>
    <property type="match status" value="1"/>
</dbReference>
<gene>
    <name evidence="2" type="ORF">C5U62_05265</name>
</gene>
<evidence type="ECO:0000313" key="2">
    <source>
        <dbReference type="EMBL" id="PUA47385.1"/>
    </source>
</evidence>
<organism evidence="2 3">
    <name type="scientific">Pseudomonas protegens</name>
    <dbReference type="NCBI Taxonomy" id="380021"/>
    <lineage>
        <taxon>Bacteria</taxon>
        <taxon>Pseudomonadati</taxon>
        <taxon>Pseudomonadota</taxon>
        <taxon>Gammaproteobacteria</taxon>
        <taxon>Pseudomonadales</taxon>
        <taxon>Pseudomonadaceae</taxon>
        <taxon>Pseudomonas</taxon>
    </lineage>
</organism>
<dbReference type="EMBL" id="PYJM01000001">
    <property type="protein sequence ID" value="PUA47385.1"/>
    <property type="molecule type" value="Genomic_DNA"/>
</dbReference>
<dbReference type="InterPro" id="IPR000073">
    <property type="entry name" value="AB_hydrolase_1"/>
</dbReference>
<dbReference type="InterPro" id="IPR050471">
    <property type="entry name" value="AB_hydrolase"/>
</dbReference>
<reference evidence="2 3" key="1">
    <citation type="submission" date="2018-03" db="EMBL/GenBank/DDBJ databases">
        <title>Draft genome sequence of the plant growth promoting rhizobacterium Pseudomonas protegens strain BNJ-SS-45 isolated from wheat (Triticum aestivum) rhizosphere.</title>
        <authorList>
            <person name="Bajpai A."/>
            <person name="Shende K."/>
            <person name="Meena N."/>
            <person name="Upadhyayula S.R."/>
            <person name="Suravajhala P."/>
            <person name="Medicherla K.M."/>
            <person name="Johri B.N."/>
        </authorList>
    </citation>
    <scope>NUCLEOTIDE SEQUENCE [LARGE SCALE GENOMIC DNA]</scope>
    <source>
        <strain evidence="2 3">BNJ-SS-45</strain>
    </source>
</reference>
<dbReference type="PANTHER" id="PTHR43433">
    <property type="entry name" value="HYDROLASE, ALPHA/BETA FOLD FAMILY PROTEIN"/>
    <property type="match status" value="1"/>
</dbReference>
<evidence type="ECO:0000313" key="3">
    <source>
        <dbReference type="Proteomes" id="UP000244178"/>
    </source>
</evidence>
<keyword evidence="2" id="KW-0378">Hydrolase</keyword>
<dbReference type="Pfam" id="PF12697">
    <property type="entry name" value="Abhydrolase_6"/>
    <property type="match status" value="1"/>
</dbReference>
<dbReference type="AlphaFoldDB" id="A0A2T6GTB2"/>
<protein>
    <submittedName>
        <fullName evidence="2">Alpha/beta hydrolase</fullName>
    </submittedName>
</protein>
<dbReference type="GO" id="GO:0016787">
    <property type="term" value="F:hydrolase activity"/>
    <property type="evidence" value="ECO:0007669"/>
    <property type="project" value="UniProtKB-KW"/>
</dbReference>
<comment type="caution">
    <text evidence="2">The sequence shown here is derived from an EMBL/GenBank/DDBJ whole genome shotgun (WGS) entry which is preliminary data.</text>
</comment>
<dbReference type="Proteomes" id="UP000244178">
    <property type="component" value="Unassembled WGS sequence"/>
</dbReference>
<feature type="domain" description="AB hydrolase-1" evidence="1">
    <location>
        <begin position="13"/>
        <end position="225"/>
    </location>
</feature>
<dbReference type="SUPFAM" id="SSF53474">
    <property type="entry name" value="alpha/beta-Hydrolases"/>
    <property type="match status" value="1"/>
</dbReference>
<evidence type="ECO:0000259" key="1">
    <source>
        <dbReference type="Pfam" id="PF12697"/>
    </source>
</evidence>
<dbReference type="InterPro" id="IPR029058">
    <property type="entry name" value="AB_hydrolase_fold"/>
</dbReference>
<proteinExistence type="predicted"/>
<name>A0A2T6GTB2_9PSED</name>